<comment type="caution">
    <text evidence="2">The sequence shown here is derived from an EMBL/GenBank/DDBJ whole genome shotgun (WGS) entry which is preliminary data.</text>
</comment>
<evidence type="ECO:0000313" key="2">
    <source>
        <dbReference type="EMBL" id="CAK1549542.1"/>
    </source>
</evidence>
<feature type="compositionally biased region" description="Basic and acidic residues" evidence="1">
    <location>
        <begin position="9"/>
        <end position="21"/>
    </location>
</feature>
<evidence type="ECO:0000256" key="1">
    <source>
        <dbReference type="SAM" id="MobiDB-lite"/>
    </source>
</evidence>
<organism evidence="2 3">
    <name type="scientific">Leptosia nina</name>
    <dbReference type="NCBI Taxonomy" id="320188"/>
    <lineage>
        <taxon>Eukaryota</taxon>
        <taxon>Metazoa</taxon>
        <taxon>Ecdysozoa</taxon>
        <taxon>Arthropoda</taxon>
        <taxon>Hexapoda</taxon>
        <taxon>Insecta</taxon>
        <taxon>Pterygota</taxon>
        <taxon>Neoptera</taxon>
        <taxon>Endopterygota</taxon>
        <taxon>Lepidoptera</taxon>
        <taxon>Glossata</taxon>
        <taxon>Ditrysia</taxon>
        <taxon>Papilionoidea</taxon>
        <taxon>Pieridae</taxon>
        <taxon>Pierinae</taxon>
        <taxon>Leptosia</taxon>
    </lineage>
</organism>
<feature type="region of interest" description="Disordered" evidence="1">
    <location>
        <begin position="207"/>
        <end position="226"/>
    </location>
</feature>
<keyword evidence="3" id="KW-1185">Reference proteome</keyword>
<name>A0AAV1JJN3_9NEOP</name>
<gene>
    <name evidence="2" type="ORF">LNINA_LOCUS8827</name>
</gene>
<evidence type="ECO:0000313" key="3">
    <source>
        <dbReference type="Proteomes" id="UP001497472"/>
    </source>
</evidence>
<protein>
    <submittedName>
        <fullName evidence="2">Uncharacterized protein</fullName>
    </submittedName>
</protein>
<dbReference type="AlphaFoldDB" id="A0AAV1JJN3"/>
<proteinExistence type="predicted"/>
<sequence length="226" mass="26162">MNNLKTKRPLSEDLYPSKDVQDPSNCAPQEVFRNNTTAVEVIVKQVDMDILKKELLKANSNLEETRKSYKLVLCEIKKQLDAANERALKRQTQNVLLQFENEKVKTLLASKSNLVMKLKKELINMRRILKFVIRGIHFIPEFEVESDYAEFEKELKRSASLKNTKALDLDGYTFDSLFSTEGNQSRVQVNTRAVHTRVTRSHRDRVTRSKHIVPGAPEMPRLRSPH</sequence>
<feature type="region of interest" description="Disordered" evidence="1">
    <location>
        <begin position="1"/>
        <end position="25"/>
    </location>
</feature>
<dbReference type="Proteomes" id="UP001497472">
    <property type="component" value="Unassembled WGS sequence"/>
</dbReference>
<reference evidence="2 3" key="1">
    <citation type="submission" date="2023-11" db="EMBL/GenBank/DDBJ databases">
        <authorList>
            <person name="Okamura Y."/>
        </authorList>
    </citation>
    <scope>NUCLEOTIDE SEQUENCE [LARGE SCALE GENOMIC DNA]</scope>
</reference>
<dbReference type="EMBL" id="CAVLEF010000039">
    <property type="protein sequence ID" value="CAK1549542.1"/>
    <property type="molecule type" value="Genomic_DNA"/>
</dbReference>
<accession>A0AAV1JJN3</accession>